<dbReference type="EMBL" id="LR215032">
    <property type="protein sequence ID" value="VEU73159.1"/>
    <property type="molecule type" value="Genomic_DNA"/>
</dbReference>
<dbReference type="InterPro" id="IPR029039">
    <property type="entry name" value="Flavoprotein-like_sf"/>
</dbReference>
<keyword evidence="1" id="KW-0614">Plasmid</keyword>
<dbReference type="SUPFAM" id="SSF52218">
    <property type="entry name" value="Flavoproteins"/>
    <property type="match status" value="1"/>
</dbReference>
<protein>
    <submittedName>
        <fullName evidence="1">Azoreductase</fullName>
    </submittedName>
</protein>
<dbReference type="Proteomes" id="UP000289862">
    <property type="component" value="Plasmid 2"/>
</dbReference>
<sequence>MRKILFLDGNITPNETSYSRSILDKMQEVANSYQNVEVMRFDLNKTKHAEIFLTGNNLSTYWNDIDADYWINLL</sequence>
<geneLocation type="plasmid" evidence="1 2">
    <name>2</name>
</geneLocation>
<dbReference type="KEGG" id="mgal:NCTC10186_00647"/>
<organism evidence="1 2">
    <name type="scientific">Mycoplasmopsis gallopavonis</name>
    <dbReference type="NCBI Taxonomy" id="76629"/>
    <lineage>
        <taxon>Bacteria</taxon>
        <taxon>Bacillati</taxon>
        <taxon>Mycoplasmatota</taxon>
        <taxon>Mycoplasmoidales</taxon>
        <taxon>Metamycoplasmataceae</taxon>
        <taxon>Mycoplasmopsis</taxon>
    </lineage>
</organism>
<evidence type="ECO:0000313" key="2">
    <source>
        <dbReference type="Proteomes" id="UP000289862"/>
    </source>
</evidence>
<evidence type="ECO:0000313" key="1">
    <source>
        <dbReference type="EMBL" id="VEU73159.1"/>
    </source>
</evidence>
<reference evidence="1 2" key="1">
    <citation type="submission" date="2019-01" db="EMBL/GenBank/DDBJ databases">
        <authorList>
            <consortium name="Pathogen Informatics"/>
        </authorList>
    </citation>
    <scope>NUCLEOTIDE SEQUENCE [LARGE SCALE GENOMIC DNA]</scope>
    <source>
        <strain evidence="1 2">NCTC10186</strain>
        <plasmid evidence="2">2</plasmid>
    </source>
</reference>
<gene>
    <name evidence="1" type="ORF">NCTC10186_00647</name>
</gene>
<proteinExistence type="predicted"/>
<name>A0A449B081_9BACT</name>
<dbReference type="RefSeq" id="WP_119571909.1">
    <property type="nucleotide sequence ID" value="NZ_LR215032.1"/>
</dbReference>
<keyword evidence="2" id="KW-1185">Reference proteome</keyword>
<accession>A0A449B081</accession>
<dbReference type="AlphaFoldDB" id="A0A449B081"/>